<gene>
    <name evidence="2" type="ORF">LTR62_000939</name>
</gene>
<reference evidence="2" key="1">
    <citation type="submission" date="2023-08" db="EMBL/GenBank/DDBJ databases">
        <title>Black Yeasts Isolated from many extreme environments.</title>
        <authorList>
            <person name="Coleine C."/>
            <person name="Stajich J.E."/>
            <person name="Selbmann L."/>
        </authorList>
    </citation>
    <scope>NUCLEOTIDE SEQUENCE</scope>
    <source>
        <strain evidence="2">CCFEE 5401</strain>
    </source>
</reference>
<evidence type="ECO:0000313" key="3">
    <source>
        <dbReference type="Proteomes" id="UP001310890"/>
    </source>
</evidence>
<evidence type="ECO:0000313" key="2">
    <source>
        <dbReference type="EMBL" id="KAK5107658.1"/>
    </source>
</evidence>
<proteinExistence type="predicted"/>
<feature type="compositionally biased region" description="Gly residues" evidence="1">
    <location>
        <begin position="294"/>
        <end position="303"/>
    </location>
</feature>
<feature type="compositionally biased region" description="Basic and acidic residues" evidence="1">
    <location>
        <begin position="142"/>
        <end position="151"/>
    </location>
</feature>
<protein>
    <submittedName>
        <fullName evidence="2">Uncharacterized protein</fullName>
    </submittedName>
</protein>
<name>A0AAN7TH97_9PEZI</name>
<organism evidence="2 3">
    <name type="scientific">Meristemomyces frigidus</name>
    <dbReference type="NCBI Taxonomy" id="1508187"/>
    <lineage>
        <taxon>Eukaryota</taxon>
        <taxon>Fungi</taxon>
        <taxon>Dikarya</taxon>
        <taxon>Ascomycota</taxon>
        <taxon>Pezizomycotina</taxon>
        <taxon>Dothideomycetes</taxon>
        <taxon>Dothideomycetidae</taxon>
        <taxon>Mycosphaerellales</taxon>
        <taxon>Teratosphaeriaceae</taxon>
        <taxon>Meristemomyces</taxon>
    </lineage>
</organism>
<dbReference type="EMBL" id="JAVRRL010000112">
    <property type="protein sequence ID" value="KAK5107658.1"/>
    <property type="molecule type" value="Genomic_DNA"/>
</dbReference>
<accession>A0AAN7TH97</accession>
<feature type="compositionally biased region" description="Polar residues" evidence="1">
    <location>
        <begin position="173"/>
        <end position="183"/>
    </location>
</feature>
<feature type="region of interest" description="Disordered" evidence="1">
    <location>
        <begin position="108"/>
        <end position="303"/>
    </location>
</feature>
<comment type="caution">
    <text evidence="2">The sequence shown here is derived from an EMBL/GenBank/DDBJ whole genome shotgun (WGS) entry which is preliminary data.</text>
</comment>
<evidence type="ECO:0000256" key="1">
    <source>
        <dbReference type="SAM" id="MobiDB-lite"/>
    </source>
</evidence>
<dbReference type="Proteomes" id="UP001310890">
    <property type="component" value="Unassembled WGS sequence"/>
</dbReference>
<sequence>MADLPPDARPWSNDEKNYLLAEMIKQQSPPPTVLYTVVANNVQALRWDDLPLPYGRSLNSCRAIFDQLQRTLPQHVPFMTNPYGPHTPLSAPPIGIKRSFPQLESAFPGREIRPKPHPASTLGMSQPGTSEPPTKRKRGRPTKKEAEEKAAKAQGVAVGESGPSSLRIATAPPGSSNIATPVTTVGLPVDAPRPALAPTTRMPISAMLTPTAPHTASSSSSSSGKRRRGRSTRSDPEGRGEFGTGEQHYESPYARAPTSLEDTPARAAVMRHREEQQTPIHPPAISSAELGSGEASGGTSGVV</sequence>
<feature type="compositionally biased region" description="Polar residues" evidence="1">
    <location>
        <begin position="122"/>
        <end position="131"/>
    </location>
</feature>
<dbReference type="AlphaFoldDB" id="A0AAN7TH97"/>